<evidence type="ECO:0000313" key="1">
    <source>
        <dbReference type="EMBL" id="SDD15816.1"/>
    </source>
</evidence>
<dbReference type="STRING" id="1285928.SAMN04487894_106216"/>
<dbReference type="Proteomes" id="UP000198757">
    <property type="component" value="Unassembled WGS sequence"/>
</dbReference>
<dbReference type="RefSeq" id="WP_143019758.1">
    <property type="nucleotide sequence ID" value="NZ_FMZO01000006.1"/>
</dbReference>
<reference evidence="2" key="1">
    <citation type="submission" date="2016-10" db="EMBL/GenBank/DDBJ databases">
        <authorList>
            <person name="Varghese N."/>
            <person name="Submissions S."/>
        </authorList>
    </citation>
    <scope>NUCLEOTIDE SEQUENCE [LARGE SCALE GENOMIC DNA]</scope>
    <source>
        <strain evidence="2">DSM 25811 / CCM 8410 / LMG 26954 / E90</strain>
    </source>
</reference>
<accession>A0A1G6SI41</accession>
<dbReference type="EMBL" id="FMZO01000006">
    <property type="protein sequence ID" value="SDD15816.1"/>
    <property type="molecule type" value="Genomic_DNA"/>
</dbReference>
<organism evidence="1 2">
    <name type="scientific">Niabella drilacis (strain DSM 25811 / CCM 8410 / CCUG 62505 / LMG 26954 / E90)</name>
    <dbReference type="NCBI Taxonomy" id="1285928"/>
    <lineage>
        <taxon>Bacteria</taxon>
        <taxon>Pseudomonadati</taxon>
        <taxon>Bacteroidota</taxon>
        <taxon>Chitinophagia</taxon>
        <taxon>Chitinophagales</taxon>
        <taxon>Chitinophagaceae</taxon>
        <taxon>Niabella</taxon>
    </lineage>
</organism>
<protein>
    <submittedName>
        <fullName evidence="1">Uncharacterized protein</fullName>
    </submittedName>
</protein>
<proteinExistence type="predicted"/>
<dbReference type="AlphaFoldDB" id="A0A1G6SI41"/>
<dbReference type="PROSITE" id="PS51257">
    <property type="entry name" value="PROKAR_LIPOPROTEIN"/>
    <property type="match status" value="1"/>
</dbReference>
<dbReference type="OrthoDB" id="9783748at2"/>
<gene>
    <name evidence="1" type="ORF">SAMN04487894_106216</name>
</gene>
<evidence type="ECO:0000313" key="2">
    <source>
        <dbReference type="Proteomes" id="UP000198757"/>
    </source>
</evidence>
<name>A0A1G6SI41_NIADE</name>
<sequence>MKELKMLGMIIAITLTAVACKKRSETPAPETSSPGKNFSEVSYFYEGVLDDKYTLQYDPSGRLTSMKTMNYTDALEYISASKLKVTRRSLADNSILRTYEGDLNASGAIVLLTAKDKNGTLIETTTLSYNSEGYLAGYLTQTASSSFGRAYIIENGKLKTGKVFYNGVQNGNFVYTSDETKENRQYITVWGLWYSPDLFGKRLKFLPSEYIGYYNNGNVQSRTKSSYERDAQGHLMKENIDYITEGKKGYTVYKY</sequence>
<keyword evidence="2" id="KW-1185">Reference proteome</keyword>